<dbReference type="EMBL" id="MPUH01000795">
    <property type="protein sequence ID" value="OMJ73802.1"/>
    <property type="molecule type" value="Genomic_DNA"/>
</dbReference>
<evidence type="ECO:0000313" key="1">
    <source>
        <dbReference type="EMBL" id="OMJ73802.1"/>
    </source>
</evidence>
<organism evidence="1 2">
    <name type="scientific">Stentor coeruleus</name>
    <dbReference type="NCBI Taxonomy" id="5963"/>
    <lineage>
        <taxon>Eukaryota</taxon>
        <taxon>Sar</taxon>
        <taxon>Alveolata</taxon>
        <taxon>Ciliophora</taxon>
        <taxon>Postciliodesmatophora</taxon>
        <taxon>Heterotrichea</taxon>
        <taxon>Heterotrichida</taxon>
        <taxon>Stentoridae</taxon>
        <taxon>Stentor</taxon>
    </lineage>
</organism>
<gene>
    <name evidence="1" type="ORF">SteCoe_27444</name>
</gene>
<reference evidence="1 2" key="1">
    <citation type="submission" date="2016-11" db="EMBL/GenBank/DDBJ databases">
        <title>The macronuclear genome of Stentor coeruleus: a giant cell with tiny introns.</title>
        <authorList>
            <person name="Slabodnick M."/>
            <person name="Ruby J.G."/>
            <person name="Reiff S.B."/>
            <person name="Swart E.C."/>
            <person name="Gosai S."/>
            <person name="Prabakaran S."/>
            <person name="Witkowska E."/>
            <person name="Larue G.E."/>
            <person name="Fisher S."/>
            <person name="Freeman R.M."/>
            <person name="Gunawardena J."/>
            <person name="Chu W."/>
            <person name="Stover N.A."/>
            <person name="Gregory B.D."/>
            <person name="Nowacki M."/>
            <person name="Derisi J."/>
            <person name="Roy S.W."/>
            <person name="Marshall W.F."/>
            <person name="Sood P."/>
        </authorList>
    </citation>
    <scope>NUCLEOTIDE SEQUENCE [LARGE SCALE GENOMIC DNA]</scope>
    <source>
        <strain evidence="1">WM001</strain>
    </source>
</reference>
<dbReference type="Proteomes" id="UP000187209">
    <property type="component" value="Unassembled WGS sequence"/>
</dbReference>
<evidence type="ECO:0000313" key="2">
    <source>
        <dbReference type="Proteomes" id="UP000187209"/>
    </source>
</evidence>
<dbReference type="AlphaFoldDB" id="A0A1R2BAK4"/>
<sequence>MAQSIRFSENLPEFVEDFLKTRCKKRFHICSRIDSHKLPDQYSKSIEDIREKSKGSVNQVKLGVPSISYKEYRSIRRLKIQSRNSSSKGFNYLQKLQALSKYRVNVAKSKFPKIFEAKELFRLKKEHNIHDYIEDIDKKVKKLNELIRDIL</sequence>
<name>A0A1R2BAK4_9CILI</name>
<keyword evidence="2" id="KW-1185">Reference proteome</keyword>
<comment type="caution">
    <text evidence="1">The sequence shown here is derived from an EMBL/GenBank/DDBJ whole genome shotgun (WGS) entry which is preliminary data.</text>
</comment>
<proteinExistence type="predicted"/>
<protein>
    <submittedName>
        <fullName evidence="1">Uncharacterized protein</fullName>
    </submittedName>
</protein>
<accession>A0A1R2BAK4</accession>